<proteinExistence type="predicted"/>
<evidence type="ECO:0000313" key="2">
    <source>
        <dbReference type="EMBL" id="KRX96987.1"/>
    </source>
</evidence>
<feature type="compositionally biased region" description="Basic residues" evidence="1">
    <location>
        <begin position="1"/>
        <end position="10"/>
    </location>
</feature>
<feature type="compositionally biased region" description="Basic and acidic residues" evidence="1">
    <location>
        <begin position="11"/>
        <end position="23"/>
    </location>
</feature>
<dbReference type="EMBL" id="JYDU01000037">
    <property type="protein sequence ID" value="KRX96987.1"/>
    <property type="molecule type" value="Genomic_DNA"/>
</dbReference>
<reference evidence="2 3" key="1">
    <citation type="submission" date="2015-01" db="EMBL/GenBank/DDBJ databases">
        <title>Evolution of Trichinella species and genotypes.</title>
        <authorList>
            <person name="Korhonen P.K."/>
            <person name="Edoardo P."/>
            <person name="Giuseppe L.R."/>
            <person name="Gasser R.B."/>
        </authorList>
    </citation>
    <scope>NUCLEOTIDE SEQUENCE [LARGE SCALE GENOMIC DNA]</scope>
    <source>
        <strain evidence="2">ISS141</strain>
    </source>
</reference>
<dbReference type="Proteomes" id="UP000054815">
    <property type="component" value="Unassembled WGS sequence"/>
</dbReference>
<evidence type="ECO:0000313" key="3">
    <source>
        <dbReference type="Proteomes" id="UP000054815"/>
    </source>
</evidence>
<comment type="caution">
    <text evidence="2">The sequence shown here is derived from an EMBL/GenBank/DDBJ whole genome shotgun (WGS) entry which is preliminary data.</text>
</comment>
<dbReference type="AlphaFoldDB" id="A0A0V0YA99"/>
<feature type="region of interest" description="Disordered" evidence="1">
    <location>
        <begin position="1"/>
        <end position="41"/>
    </location>
</feature>
<gene>
    <name evidence="2" type="ORF">T4E_2962</name>
</gene>
<feature type="compositionally biased region" description="Basic and acidic residues" evidence="1">
    <location>
        <begin position="31"/>
        <end position="41"/>
    </location>
</feature>
<accession>A0A0V0YA99</accession>
<organism evidence="2 3">
    <name type="scientific">Trichinella pseudospiralis</name>
    <name type="common">Parasitic roundworm</name>
    <dbReference type="NCBI Taxonomy" id="6337"/>
    <lineage>
        <taxon>Eukaryota</taxon>
        <taxon>Metazoa</taxon>
        <taxon>Ecdysozoa</taxon>
        <taxon>Nematoda</taxon>
        <taxon>Enoplea</taxon>
        <taxon>Dorylaimia</taxon>
        <taxon>Trichinellida</taxon>
        <taxon>Trichinellidae</taxon>
        <taxon>Trichinella</taxon>
    </lineage>
</organism>
<name>A0A0V0YA99_TRIPS</name>
<sequence>MTNIKRIKKKTERERERERERKRLIGGGGIEQERNREGKEKSDVQLFRYLVMARLGSQPIDDTADEEAESAEQLPIASANILAQTTNHLQERVSSID</sequence>
<evidence type="ECO:0000256" key="1">
    <source>
        <dbReference type="SAM" id="MobiDB-lite"/>
    </source>
</evidence>
<protein>
    <submittedName>
        <fullName evidence="2">Uncharacterized protein</fullName>
    </submittedName>
</protein>